<feature type="signal peptide" evidence="2">
    <location>
        <begin position="1"/>
        <end position="17"/>
    </location>
</feature>
<name>A0A182JF77_ANOAO</name>
<sequence length="620" mass="69537">MKVFAWIVPMWLSFTNSSSTLFGTFIGPRSLVVVAERLDVVPVDVQPLEVARDERVVEPHQVVLGQVEPQQRGQRREDAVYVGEEVPVQPDRLDVQVLVERAALDVLHAVLRQVEHGQARQIGEHADRDVFDLVVDHPQPGQLVEVSERPVLDARDLILAQVERPQHRQVADRVRHLGQLVRAEVELLQVRAVAEHVRLDDADQVVVERQLRQHEQPVEQPVVERVQPVLGQVERVQVVHRQKRVVLDVADRVVAQVEDLQEVQLLERLRVDAGERVVRQVEHDQPDQPGERPVVDVVRRQLVAREVQHEQLLQPVKQAAGQLVDLVALQVNLAEVARPREHTARQRLQVVVAQVERPQRGQPGQGVPVHLGDVVVLQVEVLQAPQLRHAPVLRHRPQLVVRQVERLQLRPAGAALLRQPERLGRPEPVVGEVQHLQPRQRTQEAVRQRADIVVAQVERLQLLEPPHRAGLQLQHLARAPLLRVFTASFFSAVSPSKAPSGSCSSLHDSSRSSPSPASRAKLFRGSWLSNRISSLHWMSSRDVPSAPCRSSPVRSRVRSRHTTLVFSYSHVHWEPRTAPVSIASITTTTTTGVTGSVIMKVLLLRCSIAGSVIEGYLSTS</sequence>
<evidence type="ECO:0000256" key="2">
    <source>
        <dbReference type="SAM" id="SignalP"/>
    </source>
</evidence>
<dbReference type="AlphaFoldDB" id="A0A182JF77"/>
<dbReference type="VEuPathDB" id="VectorBase:AATE016962"/>
<proteinExistence type="predicted"/>
<feature type="region of interest" description="Disordered" evidence="1">
    <location>
        <begin position="495"/>
        <end position="519"/>
    </location>
</feature>
<feature type="compositionally biased region" description="Low complexity" evidence="1">
    <location>
        <begin position="495"/>
        <end position="518"/>
    </location>
</feature>
<dbReference type="EnsemblMetazoa" id="AATE016962-RA">
    <property type="protein sequence ID" value="AATE016962-PA.1"/>
    <property type="gene ID" value="AATE016962"/>
</dbReference>
<feature type="chain" id="PRO_5044292252" evidence="2">
    <location>
        <begin position="18"/>
        <end position="620"/>
    </location>
</feature>
<organism evidence="3">
    <name type="scientific">Anopheles atroparvus</name>
    <name type="common">European mosquito</name>
    <dbReference type="NCBI Taxonomy" id="41427"/>
    <lineage>
        <taxon>Eukaryota</taxon>
        <taxon>Metazoa</taxon>
        <taxon>Ecdysozoa</taxon>
        <taxon>Arthropoda</taxon>
        <taxon>Hexapoda</taxon>
        <taxon>Insecta</taxon>
        <taxon>Pterygota</taxon>
        <taxon>Neoptera</taxon>
        <taxon>Endopterygota</taxon>
        <taxon>Diptera</taxon>
        <taxon>Nematocera</taxon>
        <taxon>Culicoidea</taxon>
        <taxon>Culicidae</taxon>
        <taxon>Anophelinae</taxon>
        <taxon>Anopheles</taxon>
    </lineage>
</organism>
<accession>A0A182JF77</accession>
<keyword evidence="2" id="KW-0732">Signal</keyword>
<protein>
    <submittedName>
        <fullName evidence="3">Uncharacterized protein</fullName>
    </submittedName>
</protein>
<evidence type="ECO:0000256" key="1">
    <source>
        <dbReference type="SAM" id="MobiDB-lite"/>
    </source>
</evidence>
<evidence type="ECO:0000313" key="3">
    <source>
        <dbReference type="EnsemblMetazoa" id="AATE016962-PA.1"/>
    </source>
</evidence>
<reference evidence="3" key="1">
    <citation type="submission" date="2022-08" db="UniProtKB">
        <authorList>
            <consortium name="EnsemblMetazoa"/>
        </authorList>
    </citation>
    <scope>IDENTIFICATION</scope>
    <source>
        <strain evidence="3">EBRO</strain>
    </source>
</reference>